<gene>
    <name evidence="4" type="ORF">V1351_07645</name>
</gene>
<evidence type="ECO:0000313" key="5">
    <source>
        <dbReference type="Proteomes" id="UP001382727"/>
    </source>
</evidence>
<dbReference type="EMBL" id="CP144913">
    <property type="protein sequence ID" value="WXB77932.1"/>
    <property type="molecule type" value="Genomic_DNA"/>
</dbReference>
<keyword evidence="5" id="KW-1185">Reference proteome</keyword>
<evidence type="ECO:0000256" key="2">
    <source>
        <dbReference type="SAM" id="MobiDB-lite"/>
    </source>
</evidence>
<proteinExistence type="predicted"/>
<feature type="coiled-coil region" evidence="1">
    <location>
        <begin position="194"/>
        <end position="221"/>
    </location>
</feature>
<dbReference type="Proteomes" id="UP001382727">
    <property type="component" value="Chromosome"/>
</dbReference>
<feature type="region of interest" description="Disordered" evidence="2">
    <location>
        <begin position="314"/>
        <end position="340"/>
    </location>
</feature>
<dbReference type="InterPro" id="IPR050336">
    <property type="entry name" value="Chromosome_partition/occlusion"/>
</dbReference>
<dbReference type="Gene3D" id="1.10.10.2830">
    <property type="match status" value="1"/>
</dbReference>
<dbReference type="InterPro" id="IPR003115">
    <property type="entry name" value="ParB_N"/>
</dbReference>
<feature type="domain" description="ParB-like N-terminal" evidence="3">
    <location>
        <begin position="13"/>
        <end position="104"/>
    </location>
</feature>
<protein>
    <submittedName>
        <fullName evidence="4">ParB/RepB/Spo0J family partition protein</fullName>
    </submittedName>
</protein>
<dbReference type="SUPFAM" id="SSF109709">
    <property type="entry name" value="KorB DNA-binding domain-like"/>
    <property type="match status" value="1"/>
</dbReference>
<name>A0ABZ2MLJ3_9MICO</name>
<feature type="compositionally biased region" description="Low complexity" evidence="2">
    <location>
        <begin position="321"/>
        <end position="333"/>
    </location>
</feature>
<evidence type="ECO:0000256" key="1">
    <source>
        <dbReference type="SAM" id="Coils"/>
    </source>
</evidence>
<sequence length="493" mass="54208">MSTTTTHTVGQVVEVDPKTLTIGANVRLDTHPKAKEFTASIKARGVIEAITAHEDEDGTLVVQRGQRRTLAAAEVGTPSGTVPVRIVEPPEETDRIIDQMSENIHRTAMHESELRDGVEQLALLGVSAAQIAKRTAVKRETVKAALAVVGSDATRERMDSQGLTLAQAAALAEFEADDVATARLARSIEWGHPIDHAVQRLRDERAEREGLKAEAERLRAEGVPALDPDDCPAPGDLFRMRLDNLVTIEGEEVTNEQREGLPGLAVVVSLEWEYPNHDDEDEDEEQPEEAREVYVHTWVCTDPEAAGLRYRYQRDSRGPSPVAEADPAAAEAQAEAERQERRLVRENNAAWRSAETVRRQWLAGFVTRKTPPKGAEAVICEAMIIAPHSLTRAMQNSHAMLRSTLGSESELGDYRAVAAECATLSTQPATAKALTMRTLAAVLLAWEDSTDVHTWRNPSTWDRRVMAVMTGWGYEASEVEQLLTATDEDEEVA</sequence>
<dbReference type="Gene3D" id="3.90.1530.30">
    <property type="match status" value="1"/>
</dbReference>
<dbReference type="SUPFAM" id="SSF110849">
    <property type="entry name" value="ParB/Sulfiredoxin"/>
    <property type="match status" value="1"/>
</dbReference>
<dbReference type="PANTHER" id="PTHR33375">
    <property type="entry name" value="CHROMOSOME-PARTITIONING PROTEIN PARB-RELATED"/>
    <property type="match status" value="1"/>
</dbReference>
<dbReference type="RefSeq" id="WP_338752270.1">
    <property type="nucleotide sequence ID" value="NZ_CP144913.1"/>
</dbReference>
<keyword evidence="1" id="KW-0175">Coiled coil</keyword>
<organism evidence="4 5">
    <name type="scientific">Janibacter alittae</name>
    <dbReference type="NCBI Taxonomy" id="3115209"/>
    <lineage>
        <taxon>Bacteria</taxon>
        <taxon>Bacillati</taxon>
        <taxon>Actinomycetota</taxon>
        <taxon>Actinomycetes</taxon>
        <taxon>Micrococcales</taxon>
        <taxon>Intrasporangiaceae</taxon>
        <taxon>Janibacter</taxon>
    </lineage>
</organism>
<evidence type="ECO:0000313" key="4">
    <source>
        <dbReference type="EMBL" id="WXB77932.1"/>
    </source>
</evidence>
<evidence type="ECO:0000259" key="3">
    <source>
        <dbReference type="SMART" id="SM00470"/>
    </source>
</evidence>
<dbReference type="SMART" id="SM00470">
    <property type="entry name" value="ParB"/>
    <property type="match status" value="1"/>
</dbReference>
<reference evidence="4 5" key="1">
    <citation type="submission" date="2024-02" db="EMBL/GenBank/DDBJ databases">
        <title>Janibacter sp. nov., isolated from gut of marine sandworm.</title>
        <authorList>
            <person name="Kim B."/>
            <person name="Jun M.O."/>
            <person name="Shin N.-R."/>
        </authorList>
    </citation>
    <scope>NUCLEOTIDE SEQUENCE [LARGE SCALE GENOMIC DNA]</scope>
    <source>
        <strain evidence="4 5">A1S7</strain>
    </source>
</reference>
<accession>A0ABZ2MLJ3</accession>
<dbReference type="PANTHER" id="PTHR33375:SF1">
    <property type="entry name" value="CHROMOSOME-PARTITIONING PROTEIN PARB-RELATED"/>
    <property type="match status" value="1"/>
</dbReference>
<dbReference type="InterPro" id="IPR036086">
    <property type="entry name" value="ParB/Sulfiredoxin_sf"/>
</dbReference>